<proteinExistence type="predicted"/>
<name>A0ABU7J7X1_9GAMM</name>
<dbReference type="EMBL" id="JAUHLI010000012">
    <property type="protein sequence ID" value="MEE2002340.1"/>
    <property type="molecule type" value="Genomic_DNA"/>
</dbReference>
<reference evidence="1 2" key="1">
    <citation type="submission" date="2023-07" db="EMBL/GenBank/DDBJ databases">
        <title>Alkalimonas sp., MEB108 novel, alkaliphilic bacterium isolated from Lonar Lake, India.</title>
        <authorList>
            <person name="Joshi A."/>
            <person name="Thite S."/>
        </authorList>
    </citation>
    <scope>NUCLEOTIDE SEQUENCE [LARGE SCALE GENOMIC DNA]</scope>
    <source>
        <strain evidence="1 2">MEB108</strain>
    </source>
</reference>
<dbReference type="RefSeq" id="WP_330129409.1">
    <property type="nucleotide sequence ID" value="NZ_JAUHLI010000012.1"/>
</dbReference>
<evidence type="ECO:0000313" key="2">
    <source>
        <dbReference type="Proteomes" id="UP001336314"/>
    </source>
</evidence>
<accession>A0ABU7J7X1</accession>
<comment type="caution">
    <text evidence="1">The sequence shown here is derived from an EMBL/GenBank/DDBJ whole genome shotgun (WGS) entry which is preliminary data.</text>
</comment>
<protein>
    <submittedName>
        <fullName evidence="1">Ribonucleotide reductase subunit alpha</fullName>
    </submittedName>
</protein>
<keyword evidence="2" id="KW-1185">Reference proteome</keyword>
<evidence type="ECO:0000313" key="1">
    <source>
        <dbReference type="EMBL" id="MEE2002340.1"/>
    </source>
</evidence>
<organism evidence="1 2">
    <name type="scientific">Alkalimonas cellulosilytica</name>
    <dbReference type="NCBI Taxonomy" id="3058395"/>
    <lineage>
        <taxon>Bacteria</taxon>
        <taxon>Pseudomonadati</taxon>
        <taxon>Pseudomonadota</taxon>
        <taxon>Gammaproteobacteria</taxon>
        <taxon>Alkalimonas</taxon>
    </lineage>
</organism>
<sequence>MFSTYSQFIEMACHQAEPQRLLFVLTKMQLPKEATAEQQARFEQGEGGYLESVLCVDKLPEEVLDFSAFVDESKQTELDWDIAFISSMEGRAGFAPNSDEAVQPLKLMVQRIEAGQVANFLAVNKQGELLQFQ</sequence>
<gene>
    <name evidence="1" type="ORF">QWY20_12830</name>
</gene>
<dbReference type="Proteomes" id="UP001336314">
    <property type="component" value="Unassembled WGS sequence"/>
</dbReference>